<protein>
    <recommendedName>
        <fullName evidence="4">Dolichyl-phosphate-mannose-protein mannosyltransferase</fullName>
    </recommendedName>
</protein>
<feature type="transmembrane region" description="Helical" evidence="1">
    <location>
        <begin position="25"/>
        <end position="45"/>
    </location>
</feature>
<keyword evidence="1" id="KW-1133">Transmembrane helix</keyword>
<sequence length="477" mass="56458">MFFKKFHSSDSFISYLTEKNQKLELLAMIALYILVFVSIQITYPYPAVTADTGNYILSAKTSIINGYRPMGYSWFIQLFHLFSENIKAIFIGQFIINCIAQLSFIFSVKYFFQLKNIPFYLFSLLFVLSPSIIFCTNYIMSDSIFNSLTLLYLTTAIWIIKHPNLVNIIFHFIVLYLTINVRYAALFYPILSIVIFILHSKKNKLFIAIALVPLLIGTIIYFDTKSTIKKTYDIEQFSAFGGWALANNAVSIIPHIYLEPEEIENEDSRLIHKIITRFPDSTYSHKHINATDFMWKKNFPGKKVLYHIQRESKLRYTQAWMLTGNKFKNYGSFLIKNYPIEYFKYYIFPNCKQLFYSYKVPNVKKYVPSNLSKGYFNLQFDRYDYKYSFLHKLNPVRKIFIPLLWILFFCSIIVLFKKKLIFKNEQTLLFLFLLIFFLTYVGFSIIAHPINNFRYLIPIYCIQLLIPIIVLNKTLRK</sequence>
<feature type="transmembrane region" description="Helical" evidence="1">
    <location>
        <begin position="453"/>
        <end position="471"/>
    </location>
</feature>
<keyword evidence="1" id="KW-0472">Membrane</keyword>
<organism evidence="2 3">
    <name type="scientific">Tenacibaculum platacis</name>
    <dbReference type="NCBI Taxonomy" id="3137852"/>
    <lineage>
        <taxon>Bacteria</taxon>
        <taxon>Pseudomonadati</taxon>
        <taxon>Bacteroidota</taxon>
        <taxon>Flavobacteriia</taxon>
        <taxon>Flavobacteriales</taxon>
        <taxon>Flavobacteriaceae</taxon>
        <taxon>Tenacibaculum</taxon>
    </lineage>
</organism>
<feature type="transmembrane region" description="Helical" evidence="1">
    <location>
        <begin position="399"/>
        <end position="416"/>
    </location>
</feature>
<feature type="transmembrane region" description="Helical" evidence="1">
    <location>
        <begin position="119"/>
        <end position="140"/>
    </location>
</feature>
<feature type="transmembrane region" description="Helical" evidence="1">
    <location>
        <begin position="168"/>
        <end position="198"/>
    </location>
</feature>
<keyword evidence="3" id="KW-1185">Reference proteome</keyword>
<comment type="caution">
    <text evidence="2">The sequence shown here is derived from an EMBL/GenBank/DDBJ whole genome shotgun (WGS) entry which is preliminary data.</text>
</comment>
<evidence type="ECO:0008006" key="4">
    <source>
        <dbReference type="Google" id="ProtNLM"/>
    </source>
</evidence>
<evidence type="ECO:0000256" key="1">
    <source>
        <dbReference type="SAM" id="Phobius"/>
    </source>
</evidence>
<dbReference type="Proteomes" id="UP001497416">
    <property type="component" value="Unassembled WGS sequence"/>
</dbReference>
<accession>A0ABM9P3N7</accession>
<dbReference type="EMBL" id="CAXIXY010000006">
    <property type="protein sequence ID" value="CAL2090480.1"/>
    <property type="molecule type" value="Genomic_DNA"/>
</dbReference>
<evidence type="ECO:0000313" key="3">
    <source>
        <dbReference type="Proteomes" id="UP001497416"/>
    </source>
</evidence>
<evidence type="ECO:0000313" key="2">
    <source>
        <dbReference type="EMBL" id="CAL2090480.1"/>
    </source>
</evidence>
<name>A0ABM9P3N7_9FLAO</name>
<feature type="transmembrane region" description="Helical" evidence="1">
    <location>
        <begin position="428"/>
        <end position="447"/>
    </location>
</feature>
<feature type="transmembrane region" description="Helical" evidence="1">
    <location>
        <begin position="88"/>
        <end position="112"/>
    </location>
</feature>
<reference evidence="2 3" key="1">
    <citation type="submission" date="2024-05" db="EMBL/GenBank/DDBJ databases">
        <authorList>
            <person name="Duchaud E."/>
        </authorList>
    </citation>
    <scope>NUCLEOTIDE SEQUENCE [LARGE SCALE GENOMIC DNA]</scope>
    <source>
        <strain evidence="2">Ena-SAMPLE-TAB-13-05-2024-13:56:06:370-140302</strain>
    </source>
</reference>
<feature type="transmembrane region" description="Helical" evidence="1">
    <location>
        <begin position="205"/>
        <end position="222"/>
    </location>
</feature>
<gene>
    <name evidence="2" type="ORF">T190607A01A_40021</name>
</gene>
<keyword evidence="1" id="KW-0812">Transmembrane</keyword>
<proteinExistence type="predicted"/>